<dbReference type="RefSeq" id="WP_301143273.1">
    <property type="nucleotide sequence ID" value="NZ_JAUHQA010000001.1"/>
</dbReference>
<accession>A0ABT8GJH7</accession>
<name>A0ABT8GJH7_9MICO</name>
<keyword evidence="1" id="KW-0472">Membrane</keyword>
<keyword evidence="3" id="KW-1185">Reference proteome</keyword>
<organism evidence="2 3">
    <name type="scientific">Demequina muriae</name>
    <dbReference type="NCBI Taxonomy" id="3051664"/>
    <lineage>
        <taxon>Bacteria</taxon>
        <taxon>Bacillati</taxon>
        <taxon>Actinomycetota</taxon>
        <taxon>Actinomycetes</taxon>
        <taxon>Micrococcales</taxon>
        <taxon>Demequinaceae</taxon>
        <taxon>Demequina</taxon>
    </lineage>
</organism>
<evidence type="ECO:0000256" key="1">
    <source>
        <dbReference type="SAM" id="Phobius"/>
    </source>
</evidence>
<keyword evidence="1" id="KW-0812">Transmembrane</keyword>
<sequence length="127" mass="13155">MGHLDAAAVWGVPMYLERDASLPDMGRSPLGPVPLTRRYTDAILACDDVAAVAELKAYARSYVGVAGMALVSSVATIAFGLAGRRGATAGAAVTAIMSGSVVLEARRRARQWEAIADARLAAGPISR</sequence>
<feature type="transmembrane region" description="Helical" evidence="1">
    <location>
        <begin position="62"/>
        <end position="81"/>
    </location>
</feature>
<comment type="caution">
    <text evidence="2">The sequence shown here is derived from an EMBL/GenBank/DDBJ whole genome shotgun (WGS) entry which is preliminary data.</text>
</comment>
<dbReference type="Proteomes" id="UP001172708">
    <property type="component" value="Unassembled WGS sequence"/>
</dbReference>
<protein>
    <submittedName>
        <fullName evidence="2">Uncharacterized protein</fullName>
    </submittedName>
</protein>
<keyword evidence="1" id="KW-1133">Transmembrane helix</keyword>
<evidence type="ECO:0000313" key="3">
    <source>
        <dbReference type="Proteomes" id="UP001172708"/>
    </source>
</evidence>
<evidence type="ECO:0000313" key="2">
    <source>
        <dbReference type="EMBL" id="MDN4481582.1"/>
    </source>
</evidence>
<reference evidence="2" key="1">
    <citation type="submission" date="2023-06" db="EMBL/GenBank/DDBJ databases">
        <title>Egi l300058.</title>
        <authorList>
            <person name="Gao L."/>
            <person name="Fang B.-Z."/>
            <person name="Li W.-J."/>
        </authorList>
    </citation>
    <scope>NUCLEOTIDE SEQUENCE</scope>
    <source>
        <strain evidence="2">EGI L300058</strain>
    </source>
</reference>
<gene>
    <name evidence="2" type="ORF">QQX02_11670</name>
</gene>
<dbReference type="EMBL" id="JAUHQA010000001">
    <property type="protein sequence ID" value="MDN4481582.1"/>
    <property type="molecule type" value="Genomic_DNA"/>
</dbReference>
<proteinExistence type="predicted"/>